<name>A0A4Y2G3H7_ARAVE</name>
<keyword evidence="2" id="KW-1185">Reference proteome</keyword>
<dbReference type="AlphaFoldDB" id="A0A4Y2G3H7"/>
<protein>
    <submittedName>
        <fullName evidence="1">Uncharacterized protein</fullName>
    </submittedName>
</protein>
<evidence type="ECO:0000313" key="2">
    <source>
        <dbReference type="Proteomes" id="UP000499080"/>
    </source>
</evidence>
<accession>A0A4Y2G3H7</accession>
<organism evidence="1 2">
    <name type="scientific">Araneus ventricosus</name>
    <name type="common">Orbweaver spider</name>
    <name type="synonym">Epeira ventricosa</name>
    <dbReference type="NCBI Taxonomy" id="182803"/>
    <lineage>
        <taxon>Eukaryota</taxon>
        <taxon>Metazoa</taxon>
        <taxon>Ecdysozoa</taxon>
        <taxon>Arthropoda</taxon>
        <taxon>Chelicerata</taxon>
        <taxon>Arachnida</taxon>
        <taxon>Araneae</taxon>
        <taxon>Araneomorphae</taxon>
        <taxon>Entelegynae</taxon>
        <taxon>Araneoidea</taxon>
        <taxon>Araneidae</taxon>
        <taxon>Araneus</taxon>
    </lineage>
</organism>
<dbReference type="EMBL" id="BGPR01001136">
    <property type="protein sequence ID" value="GBM46414.1"/>
    <property type="molecule type" value="Genomic_DNA"/>
</dbReference>
<dbReference type="Proteomes" id="UP000499080">
    <property type="component" value="Unassembled WGS sequence"/>
</dbReference>
<comment type="caution">
    <text evidence="1">The sequence shown here is derived from an EMBL/GenBank/DDBJ whole genome shotgun (WGS) entry which is preliminary data.</text>
</comment>
<reference evidence="1 2" key="1">
    <citation type="journal article" date="2019" name="Sci. Rep.">
        <title>Orb-weaving spider Araneus ventricosus genome elucidates the spidroin gene catalogue.</title>
        <authorList>
            <person name="Kono N."/>
            <person name="Nakamura H."/>
            <person name="Ohtoshi R."/>
            <person name="Moran D.A.P."/>
            <person name="Shinohara A."/>
            <person name="Yoshida Y."/>
            <person name="Fujiwara M."/>
            <person name="Mori M."/>
            <person name="Tomita M."/>
            <person name="Arakawa K."/>
        </authorList>
    </citation>
    <scope>NUCLEOTIDE SEQUENCE [LARGE SCALE GENOMIC DNA]</scope>
</reference>
<proteinExistence type="predicted"/>
<sequence>MRALPNCYQYTSRRTFDTPVEQNSRSTPAESGSSSASISFRSLGKLLSKTVDNDLSDTAASLEVCVHYPTTINVLHAANCLSDILSLVTCLTKIAVCTEPKYVGNQTSFCWYGAEAWRTGCPLRCCPRHLTTFRNDEVASLILLN</sequence>
<evidence type="ECO:0000313" key="1">
    <source>
        <dbReference type="EMBL" id="GBM46414.1"/>
    </source>
</evidence>
<gene>
    <name evidence="1" type="ORF">AVEN_161002_1</name>
</gene>